<dbReference type="SUPFAM" id="SSF57716">
    <property type="entry name" value="Glucocorticoid receptor-like (DNA-binding domain)"/>
    <property type="match status" value="1"/>
</dbReference>
<dbReference type="SMART" id="SM00692">
    <property type="entry name" value="DM3"/>
    <property type="match status" value="1"/>
</dbReference>
<dbReference type="Pfam" id="PF05485">
    <property type="entry name" value="THAP"/>
    <property type="match status" value="1"/>
</dbReference>
<dbReference type="AlphaFoldDB" id="A0A1B6D027"/>
<name>A0A1B6D027_9HEMI</name>
<evidence type="ECO:0000256" key="3">
    <source>
        <dbReference type="ARBA" id="ARBA00022833"/>
    </source>
</evidence>
<gene>
    <name evidence="7" type="ORF">g.25947</name>
</gene>
<evidence type="ECO:0000256" key="1">
    <source>
        <dbReference type="ARBA" id="ARBA00022723"/>
    </source>
</evidence>
<dbReference type="InterPro" id="IPR006612">
    <property type="entry name" value="THAP_Znf"/>
</dbReference>
<keyword evidence="1" id="KW-0479">Metal-binding</keyword>
<organism evidence="7">
    <name type="scientific">Clastoptera arizonana</name>
    <name type="common">Arizona spittle bug</name>
    <dbReference type="NCBI Taxonomy" id="38151"/>
    <lineage>
        <taxon>Eukaryota</taxon>
        <taxon>Metazoa</taxon>
        <taxon>Ecdysozoa</taxon>
        <taxon>Arthropoda</taxon>
        <taxon>Hexapoda</taxon>
        <taxon>Insecta</taxon>
        <taxon>Pterygota</taxon>
        <taxon>Neoptera</taxon>
        <taxon>Paraneoptera</taxon>
        <taxon>Hemiptera</taxon>
        <taxon>Auchenorrhyncha</taxon>
        <taxon>Cercopoidea</taxon>
        <taxon>Clastopteridae</taxon>
        <taxon>Clastoptera</taxon>
    </lineage>
</organism>
<feature type="domain" description="THAP-type" evidence="6">
    <location>
        <begin position="60"/>
        <end position="145"/>
    </location>
</feature>
<dbReference type="SMART" id="SM00980">
    <property type="entry name" value="THAP"/>
    <property type="match status" value="1"/>
</dbReference>
<dbReference type="InterPro" id="IPR026516">
    <property type="entry name" value="THAP1/10"/>
</dbReference>
<evidence type="ECO:0000256" key="5">
    <source>
        <dbReference type="PROSITE-ProRule" id="PRU00309"/>
    </source>
</evidence>
<evidence type="ECO:0000259" key="6">
    <source>
        <dbReference type="PROSITE" id="PS50950"/>
    </source>
</evidence>
<accession>A0A1B6D027</accession>
<dbReference type="EMBL" id="GEDC01018343">
    <property type="protein sequence ID" value="JAS18955.1"/>
    <property type="molecule type" value="Transcribed_RNA"/>
</dbReference>
<keyword evidence="4 5" id="KW-0238">DNA-binding</keyword>
<keyword evidence="3" id="KW-0862">Zinc</keyword>
<keyword evidence="2 5" id="KW-0863">Zinc-finger</keyword>
<dbReference type="PANTHER" id="PTHR46600:SF11">
    <property type="entry name" value="THAP DOMAIN-CONTAINING PROTEIN 10"/>
    <property type="match status" value="1"/>
</dbReference>
<sequence length="150" mass="17152">MPSSGDIDKKTYNSSEKIDDPLQEPLCTCAESGTSTTKCASCFKEMYKNLLKEHQERKSIRRHKCCFIGCTKTKAKYPDTHFFSFPVSRPDLCKEWVKNCANGLLTCIPEKALNYRVVCEEHFTDDSFFSTMRTKLKKTAIPTLVSQTNE</sequence>
<reference evidence="7" key="1">
    <citation type="submission" date="2015-12" db="EMBL/GenBank/DDBJ databases">
        <title>De novo transcriptome assembly of four potential Pierce s Disease insect vectors from Arizona vineyards.</title>
        <authorList>
            <person name="Tassone E.E."/>
        </authorList>
    </citation>
    <scope>NUCLEOTIDE SEQUENCE</scope>
</reference>
<evidence type="ECO:0000256" key="4">
    <source>
        <dbReference type="ARBA" id="ARBA00023125"/>
    </source>
</evidence>
<proteinExistence type="predicted"/>
<dbReference type="GO" id="GO:0043565">
    <property type="term" value="F:sequence-specific DNA binding"/>
    <property type="evidence" value="ECO:0007669"/>
    <property type="project" value="InterPro"/>
</dbReference>
<dbReference type="GO" id="GO:0008270">
    <property type="term" value="F:zinc ion binding"/>
    <property type="evidence" value="ECO:0007669"/>
    <property type="project" value="UniProtKB-KW"/>
</dbReference>
<protein>
    <recommendedName>
        <fullName evidence="6">THAP-type domain-containing protein</fullName>
    </recommendedName>
</protein>
<dbReference type="PANTHER" id="PTHR46600">
    <property type="entry name" value="THAP DOMAIN-CONTAINING"/>
    <property type="match status" value="1"/>
</dbReference>
<evidence type="ECO:0000256" key="2">
    <source>
        <dbReference type="ARBA" id="ARBA00022771"/>
    </source>
</evidence>
<dbReference type="PROSITE" id="PS50950">
    <property type="entry name" value="ZF_THAP"/>
    <property type="match status" value="1"/>
</dbReference>
<evidence type="ECO:0000313" key="7">
    <source>
        <dbReference type="EMBL" id="JAS18955.1"/>
    </source>
</evidence>